<proteinExistence type="predicted"/>
<name>A0A1H4C9J8_ALKAM</name>
<keyword evidence="1" id="KW-1133">Transmembrane helix</keyword>
<gene>
    <name evidence="4" type="ORF">SAMN04488051_10447</name>
</gene>
<evidence type="ECO:0000259" key="3">
    <source>
        <dbReference type="Pfam" id="PF07589"/>
    </source>
</evidence>
<evidence type="ECO:0000313" key="4">
    <source>
        <dbReference type="EMBL" id="SEA57047.1"/>
    </source>
</evidence>
<sequence>MKKLLLAVLVLGFVALFTAPSTQATPILSQDLLLIDNNGIFQTIGSISVKVSESENFGDFNISTSWFAFELFGVQLIQDLDFDFFEVAFNPLNLFEGFQFLSFQVEDINTGDFFVGFFESGFGFFEDANGDFFDMTLGNVTVPAPATLALMLLALFGLMLRRRA</sequence>
<evidence type="ECO:0000256" key="2">
    <source>
        <dbReference type="SAM" id="SignalP"/>
    </source>
</evidence>
<protein>
    <submittedName>
        <fullName evidence="4">PEP-CTERM protein-sorting domain-containing protein</fullName>
    </submittedName>
</protein>
<feature type="chain" id="PRO_5011627728" evidence="2">
    <location>
        <begin position="25"/>
        <end position="164"/>
    </location>
</feature>
<dbReference type="Pfam" id="PF07589">
    <property type="entry name" value="PEP-CTERM"/>
    <property type="match status" value="1"/>
</dbReference>
<dbReference type="AlphaFoldDB" id="A0A1H4C9J8"/>
<dbReference type="Proteomes" id="UP000198773">
    <property type="component" value="Unassembled WGS sequence"/>
</dbReference>
<keyword evidence="1" id="KW-0812">Transmembrane</keyword>
<feature type="domain" description="Ice-binding protein C-terminal" evidence="3">
    <location>
        <begin position="141"/>
        <end position="163"/>
    </location>
</feature>
<dbReference type="InterPro" id="IPR013424">
    <property type="entry name" value="Ice-binding_C"/>
</dbReference>
<feature type="signal peptide" evidence="2">
    <location>
        <begin position="1"/>
        <end position="24"/>
    </location>
</feature>
<keyword evidence="1" id="KW-0472">Membrane</keyword>
<accession>A0A1H4C9J8</accession>
<keyword evidence="5" id="KW-1185">Reference proteome</keyword>
<feature type="transmembrane region" description="Helical" evidence="1">
    <location>
        <begin position="142"/>
        <end position="160"/>
    </location>
</feature>
<keyword evidence="2" id="KW-0732">Signal</keyword>
<organism evidence="4 5">
    <name type="scientific">Alkalimonas amylolytica</name>
    <dbReference type="NCBI Taxonomy" id="152573"/>
    <lineage>
        <taxon>Bacteria</taxon>
        <taxon>Pseudomonadati</taxon>
        <taxon>Pseudomonadota</taxon>
        <taxon>Gammaproteobacteria</taxon>
        <taxon>Alkalimonas</taxon>
    </lineage>
</organism>
<dbReference type="NCBIfam" id="TIGR02595">
    <property type="entry name" value="PEP_CTERM"/>
    <property type="match status" value="1"/>
</dbReference>
<dbReference type="RefSeq" id="WP_091342136.1">
    <property type="nucleotide sequence ID" value="NZ_FNRM01000004.1"/>
</dbReference>
<reference evidence="4 5" key="1">
    <citation type="submission" date="2016-10" db="EMBL/GenBank/DDBJ databases">
        <authorList>
            <person name="de Groot N.N."/>
        </authorList>
    </citation>
    <scope>NUCLEOTIDE SEQUENCE [LARGE SCALE GENOMIC DNA]</scope>
    <source>
        <strain evidence="4 5">CGMCC 1.3430</strain>
    </source>
</reference>
<evidence type="ECO:0000256" key="1">
    <source>
        <dbReference type="SAM" id="Phobius"/>
    </source>
</evidence>
<dbReference type="EMBL" id="FNRM01000004">
    <property type="protein sequence ID" value="SEA57047.1"/>
    <property type="molecule type" value="Genomic_DNA"/>
</dbReference>
<evidence type="ECO:0000313" key="5">
    <source>
        <dbReference type="Proteomes" id="UP000198773"/>
    </source>
</evidence>
<dbReference type="STRING" id="152573.SAMN04488051_10447"/>